<dbReference type="Pfam" id="PF00143">
    <property type="entry name" value="Interferon"/>
    <property type="match status" value="1"/>
</dbReference>
<evidence type="ECO:0000256" key="8">
    <source>
        <dbReference type="RuleBase" id="RU000436"/>
    </source>
</evidence>
<name>A0A8J6GLZ6_MICOH</name>
<evidence type="ECO:0000313" key="10">
    <source>
        <dbReference type="EMBL" id="KAH0513327.1"/>
    </source>
</evidence>
<evidence type="ECO:0000256" key="9">
    <source>
        <dbReference type="SAM" id="SignalP"/>
    </source>
</evidence>
<comment type="caution">
    <text evidence="10">The sequence shown here is derived from an EMBL/GenBank/DDBJ whole genome shotgun (WGS) entry which is preliminary data.</text>
</comment>
<comment type="subcellular location">
    <subcellularLocation>
        <location evidence="1">Secreted</location>
    </subcellularLocation>
</comment>
<sequence length="179" mass="21017">MARPCVFLLILVLMSYWSTCSLGCNLSQTGNFMNKTLLDYLVPKKQSSRLLCLKERKDFLCPLEEMDAQQILKPQLIQVLYDVIHQSWNLFRSDESSAAWETTLREKFCNILYQQLEDLQSCLEQHVGENPVKKYFQRITAYLREKKHSPCAWMVVRDEVLRAWSFSATLLKGLNKEKE</sequence>
<keyword evidence="6 8" id="KW-0051">Antiviral defense</keyword>
<dbReference type="GO" id="GO:0005615">
    <property type="term" value="C:extracellular space"/>
    <property type="evidence" value="ECO:0007669"/>
    <property type="project" value="UniProtKB-KW"/>
</dbReference>
<dbReference type="AlphaFoldDB" id="A0A8J6GLZ6"/>
<dbReference type="SUPFAM" id="SSF47266">
    <property type="entry name" value="4-helical cytokines"/>
    <property type="match status" value="1"/>
</dbReference>
<comment type="similarity">
    <text evidence="2 8">Belongs to the alpha/beta interferon family.</text>
</comment>
<evidence type="ECO:0000256" key="2">
    <source>
        <dbReference type="ARBA" id="ARBA00011033"/>
    </source>
</evidence>
<dbReference type="PRINTS" id="PR00266">
    <property type="entry name" value="INTERFERONAB"/>
</dbReference>
<keyword evidence="7" id="KW-1015">Disulfide bond</keyword>
<dbReference type="PROSITE" id="PS00252">
    <property type="entry name" value="INTERFERON_A_B_D"/>
    <property type="match status" value="1"/>
</dbReference>
<dbReference type="PANTHER" id="PTHR11691:SF60">
    <property type="entry name" value="INTERFERON ALPHA-5"/>
    <property type="match status" value="1"/>
</dbReference>
<evidence type="ECO:0000313" key="11">
    <source>
        <dbReference type="Proteomes" id="UP000710432"/>
    </source>
</evidence>
<dbReference type="GO" id="GO:0051607">
    <property type="term" value="P:defense response to virus"/>
    <property type="evidence" value="ECO:0007669"/>
    <property type="project" value="UniProtKB-KW"/>
</dbReference>
<proteinExistence type="inferred from homology"/>
<protein>
    <submittedName>
        <fullName evidence="10">Interferon alpha-11</fullName>
    </submittedName>
</protein>
<dbReference type="SMART" id="SM00076">
    <property type="entry name" value="IFabd"/>
    <property type="match status" value="1"/>
</dbReference>
<evidence type="ECO:0000256" key="5">
    <source>
        <dbReference type="ARBA" id="ARBA00022729"/>
    </source>
</evidence>
<reference evidence="10" key="1">
    <citation type="submission" date="2020-03" db="EMBL/GenBank/DDBJ databases">
        <title>Studies in the Genomics of Life Span.</title>
        <authorList>
            <person name="Glass D."/>
        </authorList>
    </citation>
    <scope>NUCLEOTIDE SEQUENCE</scope>
    <source>
        <strain evidence="10">LTLLF</strain>
        <tissue evidence="10">Muscle</tissue>
    </source>
</reference>
<dbReference type="GO" id="GO:0005125">
    <property type="term" value="F:cytokine activity"/>
    <property type="evidence" value="ECO:0007669"/>
    <property type="project" value="UniProtKB-KW"/>
</dbReference>
<evidence type="ECO:0000256" key="6">
    <source>
        <dbReference type="ARBA" id="ARBA00023118"/>
    </source>
</evidence>
<evidence type="ECO:0000256" key="1">
    <source>
        <dbReference type="ARBA" id="ARBA00004613"/>
    </source>
</evidence>
<dbReference type="EMBL" id="JAATJU010021599">
    <property type="protein sequence ID" value="KAH0513327.1"/>
    <property type="molecule type" value="Genomic_DNA"/>
</dbReference>
<evidence type="ECO:0000256" key="7">
    <source>
        <dbReference type="ARBA" id="ARBA00023157"/>
    </source>
</evidence>
<dbReference type="GO" id="GO:0005126">
    <property type="term" value="F:cytokine receptor binding"/>
    <property type="evidence" value="ECO:0007669"/>
    <property type="project" value="InterPro"/>
</dbReference>
<organism evidence="10 11">
    <name type="scientific">Microtus ochrogaster</name>
    <name type="common">Prairie vole</name>
    <dbReference type="NCBI Taxonomy" id="79684"/>
    <lineage>
        <taxon>Eukaryota</taxon>
        <taxon>Metazoa</taxon>
        <taxon>Chordata</taxon>
        <taxon>Craniata</taxon>
        <taxon>Vertebrata</taxon>
        <taxon>Euteleostomi</taxon>
        <taxon>Mammalia</taxon>
        <taxon>Eutheria</taxon>
        <taxon>Euarchontoglires</taxon>
        <taxon>Glires</taxon>
        <taxon>Rodentia</taxon>
        <taxon>Myomorpha</taxon>
        <taxon>Muroidea</taxon>
        <taxon>Cricetidae</taxon>
        <taxon>Arvicolinae</taxon>
        <taxon>Microtus</taxon>
    </lineage>
</organism>
<keyword evidence="4" id="KW-0964">Secreted</keyword>
<dbReference type="InterPro" id="IPR000471">
    <property type="entry name" value="Interferon_alpha/beta/delta"/>
</dbReference>
<dbReference type="Gene3D" id="1.20.1250.10">
    <property type="match status" value="1"/>
</dbReference>
<gene>
    <name evidence="10" type="ORF">LTLLF_141285</name>
</gene>
<keyword evidence="3 8" id="KW-0202">Cytokine</keyword>
<evidence type="ECO:0000256" key="4">
    <source>
        <dbReference type="ARBA" id="ARBA00022525"/>
    </source>
</evidence>
<keyword evidence="5 9" id="KW-0732">Signal</keyword>
<dbReference type="InterPro" id="IPR009079">
    <property type="entry name" value="4_helix_cytokine-like_core"/>
</dbReference>
<evidence type="ECO:0000256" key="3">
    <source>
        <dbReference type="ARBA" id="ARBA00022514"/>
    </source>
</evidence>
<feature type="chain" id="PRO_5035195079" evidence="9">
    <location>
        <begin position="24"/>
        <end position="179"/>
    </location>
</feature>
<feature type="signal peptide" evidence="9">
    <location>
        <begin position="1"/>
        <end position="23"/>
    </location>
</feature>
<dbReference type="PANTHER" id="PTHR11691">
    <property type="entry name" value="TYPE I INTERFERON"/>
    <property type="match status" value="1"/>
</dbReference>
<accession>A0A8J6GLZ6</accession>
<dbReference type="Proteomes" id="UP000710432">
    <property type="component" value="Unassembled WGS sequence"/>
</dbReference>